<accession>A0AAX2IGP2</accession>
<dbReference type="GO" id="GO:0016853">
    <property type="term" value="F:isomerase activity"/>
    <property type="evidence" value="ECO:0007669"/>
    <property type="project" value="UniProtKB-KW"/>
</dbReference>
<dbReference type="CDD" id="cd05239">
    <property type="entry name" value="GDP_FS_SDR_e"/>
    <property type="match status" value="1"/>
</dbReference>
<comment type="caution">
    <text evidence="9">Lacks conserved residue(s) required for the propagation of feature annotation.</text>
</comment>
<dbReference type="RefSeq" id="WP_079463723.1">
    <property type="nucleotide sequence ID" value="NZ_FUZE01000001.1"/>
</dbReference>
<dbReference type="Gene3D" id="3.90.25.10">
    <property type="entry name" value="UDP-galactose 4-epimerase, domain 1"/>
    <property type="match status" value="1"/>
</dbReference>
<reference evidence="11 13" key="1">
    <citation type="submission" date="2017-02" db="EMBL/GenBank/DDBJ databases">
        <authorList>
            <person name="Varghese N."/>
            <person name="Submissions S."/>
        </authorList>
    </citation>
    <scope>NUCLEOTIDE SEQUENCE [LARGE SCALE GENOMIC DNA]</scope>
    <source>
        <strain evidence="11 13">DSM 16775</strain>
    </source>
</reference>
<comment type="function">
    <text evidence="9">Catalyzes the two-step NADP-dependent conversion of GDP-4-dehydro-6-deoxy-D-mannose to GDP-fucose, involving an epimerase and a reductase reaction.</text>
</comment>
<evidence type="ECO:0000256" key="8">
    <source>
        <dbReference type="ARBA" id="ARBA00051935"/>
    </source>
</evidence>
<feature type="binding site" evidence="9">
    <location>
        <position position="203"/>
    </location>
    <ligand>
        <name>substrate</name>
    </ligand>
</feature>
<comment type="caution">
    <text evidence="12">The sequence shown here is derived from an EMBL/GenBank/DDBJ whole genome shotgun (WGS) entry which is preliminary data.</text>
</comment>
<dbReference type="Proteomes" id="UP000251937">
    <property type="component" value="Unassembled WGS sequence"/>
</dbReference>
<reference evidence="12 14" key="2">
    <citation type="submission" date="2018-06" db="EMBL/GenBank/DDBJ databases">
        <authorList>
            <consortium name="Pathogen Informatics"/>
            <person name="Doyle S."/>
        </authorList>
    </citation>
    <scope>NUCLEOTIDE SEQUENCE [LARGE SCALE GENOMIC DNA]</scope>
    <source>
        <strain evidence="12 14">NCTC11212</strain>
    </source>
</reference>
<dbReference type="PANTHER" id="PTHR43238:SF1">
    <property type="entry name" value="GDP-L-FUCOSE SYNTHASE"/>
    <property type="match status" value="1"/>
</dbReference>
<keyword evidence="7 9" id="KW-0511">Multifunctional enzyme</keyword>
<dbReference type="GO" id="GO:0070401">
    <property type="term" value="F:NADP+ binding"/>
    <property type="evidence" value="ECO:0007669"/>
    <property type="project" value="UniProtKB-UniRule"/>
</dbReference>
<dbReference type="EC" id="1.1.1.271" evidence="3 9"/>
<dbReference type="EMBL" id="UAVR01000005">
    <property type="protein sequence ID" value="SQA87784.1"/>
    <property type="molecule type" value="Genomic_DNA"/>
</dbReference>
<feature type="binding site" evidence="9">
    <location>
        <position position="180"/>
    </location>
    <ligand>
        <name>NADP(+)</name>
        <dbReference type="ChEBI" id="CHEBI:58349"/>
    </ligand>
</feature>
<feature type="binding site" evidence="9">
    <location>
        <position position="141"/>
    </location>
    <ligand>
        <name>NADP(+)</name>
        <dbReference type="ChEBI" id="CHEBI:58349"/>
    </ligand>
</feature>
<evidence type="ECO:0000256" key="9">
    <source>
        <dbReference type="HAMAP-Rule" id="MF_00956"/>
    </source>
</evidence>
<name>A0AAX2IGP2_9FLAO</name>
<feature type="site" description="Important for catalytic activity" evidence="9">
    <location>
        <position position="108"/>
    </location>
</feature>
<organism evidence="12 14">
    <name type="scientific">Chryseobacterium balustinum</name>
    <dbReference type="NCBI Taxonomy" id="246"/>
    <lineage>
        <taxon>Bacteria</taxon>
        <taxon>Pseudomonadati</taxon>
        <taxon>Bacteroidota</taxon>
        <taxon>Flavobacteriia</taxon>
        <taxon>Flavobacteriales</taxon>
        <taxon>Weeksellaceae</taxon>
        <taxon>Chryseobacterium group</taxon>
        <taxon>Chryseobacterium</taxon>
    </lineage>
</organism>
<evidence type="ECO:0000313" key="13">
    <source>
        <dbReference type="Proteomes" id="UP000190669"/>
    </source>
</evidence>
<proteinExistence type="inferred from homology"/>
<comment type="similarity">
    <text evidence="2 9">Belongs to the NAD(P)-dependent epimerase/dehydratase family. Fucose synthase subfamily.</text>
</comment>
<feature type="binding site" evidence="9">
    <location>
        <begin position="106"/>
        <end position="109"/>
    </location>
    <ligand>
        <name>NADP(+)</name>
        <dbReference type="ChEBI" id="CHEBI:58349"/>
    </ligand>
</feature>
<feature type="binding site" evidence="9">
    <location>
        <position position="210"/>
    </location>
    <ligand>
        <name>substrate</name>
    </ligand>
</feature>
<dbReference type="GO" id="GO:0050577">
    <property type="term" value="F:GDP-L-fucose synthase activity"/>
    <property type="evidence" value="ECO:0007669"/>
    <property type="project" value="UniProtKB-UniRule"/>
</dbReference>
<evidence type="ECO:0000256" key="6">
    <source>
        <dbReference type="ARBA" id="ARBA00023235"/>
    </source>
</evidence>
<sequence>MNKSSKIFITGHRGMLGSTTLNLFKEAGYTNIITATHSELDLTNQQKVEEFFQRKKPEYVIHIAAKVGGIKANIDNPAIFLYDNLIMQTNVINSSYKNDVKKFVFLGSSCIYPKESPQPMKEEYLLTGKLEPTNEGYAIGKIAGIKLLETYYQQYGFNSISLMPSNLYGPNDSFDLAHAHVLSSLVKRFVDAKEENAPSVTLWGTGIARREFLHVNDCAKAILFMFENYSSHEFINIGPGNDIEIKELAETIAKKIDYKGELLWDHTKPNGMLRKCMDVNKMTETGFQPEISLDQGIDQVIKRYKEIKDAAFGLHLDIQKNNTDENTINA</sequence>
<feature type="binding site" evidence="9">
    <location>
        <position position="188"/>
    </location>
    <ligand>
        <name>substrate</name>
    </ligand>
</feature>
<gene>
    <name evidence="9 12" type="primary">fcl</name>
    <name evidence="12" type="ORF">NCTC11212_00655</name>
    <name evidence="11" type="ORF">SAMN05421800_101484</name>
</gene>
<dbReference type="HAMAP" id="MF_00956">
    <property type="entry name" value="GDP_fucose_synth"/>
    <property type="match status" value="1"/>
</dbReference>
<dbReference type="Gene3D" id="3.40.50.720">
    <property type="entry name" value="NAD(P)-binding Rossmann-like Domain"/>
    <property type="match status" value="1"/>
</dbReference>
<evidence type="ECO:0000256" key="2">
    <source>
        <dbReference type="ARBA" id="ARBA00005959"/>
    </source>
</evidence>
<keyword evidence="13" id="KW-1185">Reference proteome</keyword>
<dbReference type="InterPro" id="IPR028614">
    <property type="entry name" value="GDP_fucose/colitose_synth"/>
</dbReference>
<dbReference type="FunFam" id="3.40.50.720:FF:000101">
    <property type="entry name" value="GDP-L-fucose synthase"/>
    <property type="match status" value="1"/>
</dbReference>
<feature type="site" description="Important for catalytic activity" evidence="9">
    <location>
        <position position="110"/>
    </location>
</feature>
<evidence type="ECO:0000259" key="10">
    <source>
        <dbReference type="Pfam" id="PF01370"/>
    </source>
</evidence>
<evidence type="ECO:0000313" key="12">
    <source>
        <dbReference type="EMBL" id="SQA87784.1"/>
    </source>
</evidence>
<feature type="domain" description="NAD-dependent epimerase/dehydratase" evidence="10">
    <location>
        <begin position="7"/>
        <end position="238"/>
    </location>
</feature>
<evidence type="ECO:0000256" key="3">
    <source>
        <dbReference type="ARBA" id="ARBA00012371"/>
    </source>
</evidence>
<evidence type="ECO:0000256" key="7">
    <source>
        <dbReference type="ARBA" id="ARBA00023268"/>
    </source>
</evidence>
<evidence type="ECO:0000256" key="4">
    <source>
        <dbReference type="ARBA" id="ARBA00022857"/>
    </source>
</evidence>
<dbReference type="InterPro" id="IPR036291">
    <property type="entry name" value="NAD(P)-bd_dom_sf"/>
</dbReference>
<dbReference type="Pfam" id="PF01370">
    <property type="entry name" value="Epimerase"/>
    <property type="match status" value="1"/>
</dbReference>
<keyword evidence="6 9" id="KW-0413">Isomerase</keyword>
<protein>
    <recommendedName>
        <fullName evidence="3 9">GDP-L-fucose synthase</fullName>
        <ecNumber evidence="3 9">1.1.1.271</ecNumber>
    </recommendedName>
    <alternativeName>
        <fullName evidence="9">GDP-4-keto-6-deoxy-D-mannose-3,5-epimerase-4-reductase</fullName>
    </alternativeName>
</protein>
<dbReference type="GO" id="GO:0042351">
    <property type="term" value="P:'de novo' GDP-L-fucose biosynthetic process"/>
    <property type="evidence" value="ECO:0007669"/>
    <property type="project" value="UniProtKB-UniRule"/>
</dbReference>
<dbReference type="InterPro" id="IPR001509">
    <property type="entry name" value="Epimerase_deHydtase"/>
</dbReference>
<keyword evidence="4 9" id="KW-0521">NADP</keyword>
<feature type="binding site" evidence="9">
    <location>
        <begin position="164"/>
        <end position="167"/>
    </location>
    <ligand>
        <name>NADP(+)</name>
        <dbReference type="ChEBI" id="CHEBI:58349"/>
    </ligand>
</feature>
<dbReference type="Proteomes" id="UP000190669">
    <property type="component" value="Unassembled WGS sequence"/>
</dbReference>
<dbReference type="EMBL" id="FUZE01000001">
    <property type="protein sequence ID" value="SKB40691.1"/>
    <property type="molecule type" value="Genomic_DNA"/>
</dbReference>
<feature type="binding site" evidence="9">
    <location>
        <begin position="11"/>
        <end position="17"/>
    </location>
    <ligand>
        <name>NADP(+)</name>
        <dbReference type="ChEBI" id="CHEBI:58349"/>
    </ligand>
</feature>
<dbReference type="SUPFAM" id="SSF51735">
    <property type="entry name" value="NAD(P)-binding Rossmann-fold domains"/>
    <property type="match status" value="1"/>
</dbReference>
<comment type="catalytic activity">
    <reaction evidence="8 9">
        <text>GDP-beta-L-fucose + NADP(+) = GDP-4-dehydro-alpha-D-rhamnose + NADPH + H(+)</text>
        <dbReference type="Rhea" id="RHEA:18885"/>
        <dbReference type="ChEBI" id="CHEBI:15378"/>
        <dbReference type="ChEBI" id="CHEBI:57273"/>
        <dbReference type="ChEBI" id="CHEBI:57783"/>
        <dbReference type="ChEBI" id="CHEBI:57964"/>
        <dbReference type="ChEBI" id="CHEBI:58349"/>
        <dbReference type="EC" id="1.1.1.271"/>
    </reaction>
</comment>
<evidence type="ECO:0000256" key="1">
    <source>
        <dbReference type="ARBA" id="ARBA00004883"/>
    </source>
</evidence>
<evidence type="ECO:0000313" key="11">
    <source>
        <dbReference type="EMBL" id="SKB40691.1"/>
    </source>
</evidence>
<evidence type="ECO:0000313" key="14">
    <source>
        <dbReference type="Proteomes" id="UP000251937"/>
    </source>
</evidence>
<feature type="active site" description="Proton donor/acceptor" evidence="9">
    <location>
        <position position="137"/>
    </location>
</feature>
<comment type="pathway">
    <text evidence="1 9">Nucleotide-sugar biosynthesis; GDP-L-fucose biosynthesis via de novo pathway; GDP-L-fucose from GDP-alpha-D-mannose: step 2/2.</text>
</comment>
<dbReference type="PANTHER" id="PTHR43238">
    <property type="entry name" value="GDP-L-FUCOSE SYNTHASE"/>
    <property type="match status" value="1"/>
</dbReference>
<dbReference type="AlphaFoldDB" id="A0AAX2IGP2"/>
<keyword evidence="5 9" id="KW-0560">Oxidoreductase</keyword>
<evidence type="ECO:0000256" key="5">
    <source>
        <dbReference type="ARBA" id="ARBA00023002"/>
    </source>
</evidence>